<dbReference type="Proteomes" id="UP000299794">
    <property type="component" value="Unassembled WGS sequence"/>
</dbReference>
<gene>
    <name evidence="1" type="ORF">PA905_37290</name>
</gene>
<comment type="caution">
    <text evidence="1">The sequence shown here is derived from an EMBL/GenBank/DDBJ whole genome shotgun (WGS) entry which is preliminary data.</text>
</comment>
<protein>
    <submittedName>
        <fullName evidence="1">Acetate--CoA ligase</fullName>
    </submittedName>
</protein>
<dbReference type="AlphaFoldDB" id="A0A4P5ZPZ6"/>
<organism evidence="1 2">
    <name type="scientific">Planktothrix agardhii CCAP 1459/11A</name>
    <dbReference type="NCBI Taxonomy" id="282420"/>
    <lineage>
        <taxon>Bacteria</taxon>
        <taxon>Bacillati</taxon>
        <taxon>Cyanobacteriota</taxon>
        <taxon>Cyanophyceae</taxon>
        <taxon>Oscillatoriophycideae</taxon>
        <taxon>Oscillatoriales</taxon>
        <taxon>Microcoleaceae</taxon>
        <taxon>Planktothrix</taxon>
    </lineage>
</organism>
<accession>A0A4P5ZPZ6</accession>
<name>A0A4P5ZPZ6_PLAAG</name>
<dbReference type="RefSeq" id="WP_267879857.1">
    <property type="nucleotide sequence ID" value="NZ_BJCD01000058.1"/>
</dbReference>
<evidence type="ECO:0000313" key="2">
    <source>
        <dbReference type="Proteomes" id="UP000299794"/>
    </source>
</evidence>
<dbReference type="EMBL" id="BJCD01000058">
    <property type="protein sequence ID" value="GDZ95432.1"/>
    <property type="molecule type" value="Genomic_DNA"/>
</dbReference>
<dbReference type="GO" id="GO:0016874">
    <property type="term" value="F:ligase activity"/>
    <property type="evidence" value="ECO:0007669"/>
    <property type="project" value="UniProtKB-KW"/>
</dbReference>
<proteinExistence type="predicted"/>
<keyword evidence="1" id="KW-0436">Ligase</keyword>
<sequence>MSQPTIESILQENRLFKPTPEFSQNAHIKTLEEYKQLYEVRFV</sequence>
<reference evidence="2" key="1">
    <citation type="submission" date="2019-02" db="EMBL/GenBank/DDBJ databases">
        <title>Draft genome sequence of Planktothrix agardhii NIES-905.</title>
        <authorList>
            <person name="Yamaguchi H."/>
            <person name="Suzuki S."/>
            <person name="Kawachi M."/>
        </authorList>
    </citation>
    <scope>NUCLEOTIDE SEQUENCE [LARGE SCALE GENOMIC DNA]</scope>
    <source>
        <strain evidence="2">CCAP 1459/11A</strain>
    </source>
</reference>
<evidence type="ECO:0000313" key="1">
    <source>
        <dbReference type="EMBL" id="GDZ95432.1"/>
    </source>
</evidence>